<evidence type="ECO:0000313" key="3">
    <source>
        <dbReference type="Proteomes" id="UP000585272"/>
    </source>
</evidence>
<dbReference type="InterPro" id="IPR029069">
    <property type="entry name" value="HotDog_dom_sf"/>
</dbReference>
<gene>
    <name evidence="2" type="ORF">BDZ31_003456</name>
</gene>
<dbReference type="RefSeq" id="WP_221243142.1">
    <property type="nucleotide sequence ID" value="NZ_JACHNU010000005.1"/>
</dbReference>
<keyword evidence="3" id="KW-1185">Reference proteome</keyword>
<dbReference type="AlphaFoldDB" id="A0A840IHR6"/>
<evidence type="ECO:0000256" key="1">
    <source>
        <dbReference type="SAM" id="MobiDB-lite"/>
    </source>
</evidence>
<evidence type="ECO:0000313" key="2">
    <source>
        <dbReference type="EMBL" id="MBB4663855.1"/>
    </source>
</evidence>
<reference evidence="2 3" key="1">
    <citation type="submission" date="2020-08" db="EMBL/GenBank/DDBJ databases">
        <title>Genomic Encyclopedia of Archaeal and Bacterial Type Strains, Phase II (KMG-II): from individual species to whole genera.</title>
        <authorList>
            <person name="Goeker M."/>
        </authorList>
    </citation>
    <scope>NUCLEOTIDE SEQUENCE [LARGE SCALE GENOMIC DNA]</scope>
    <source>
        <strain evidence="2 3">DSM 23288</strain>
    </source>
</reference>
<name>A0A840IHR6_9ACTN</name>
<proteinExistence type="predicted"/>
<dbReference type="SUPFAM" id="SSF54637">
    <property type="entry name" value="Thioesterase/thiol ester dehydrase-isomerase"/>
    <property type="match status" value="2"/>
</dbReference>
<sequence length="334" mass="36748">MTIGRNLTDPSRALARVELEAGLKEPVYEQIEIPEAFGPVDVLVDDLKIKRFAFVADDFGDWYLNDSPWGTRIGQPGLLANDLLQLFTTRYAPSRVVGLHTVEELWWEQPVRLGQVVRLSGRYTDRYEQRGQGSVVMEAEARDLDGTVLIRHRGVEIMRTVPGEVGGRGSTGGGGGAADRRITGEVDPSLPPVERLGADAVAGQGLAPLAKEVTFEQMAVFSRLGEFVRNIHNDLEKAREEAQLDVPIVQGQQQVCYLAERAVRALGAGWFTTGHLKAKFLRPVRAFETIEVAGVVRDVARTDRGARVDLDLWIRDAEGRLVTVAWADGELLGA</sequence>
<feature type="compositionally biased region" description="Gly residues" evidence="1">
    <location>
        <begin position="164"/>
        <end position="177"/>
    </location>
</feature>
<dbReference type="Gene3D" id="3.10.129.10">
    <property type="entry name" value="Hotdog Thioesterase"/>
    <property type="match status" value="2"/>
</dbReference>
<dbReference type="Proteomes" id="UP000585272">
    <property type="component" value="Unassembled WGS sequence"/>
</dbReference>
<organism evidence="2 3">
    <name type="scientific">Conexibacter arvalis</name>
    <dbReference type="NCBI Taxonomy" id="912552"/>
    <lineage>
        <taxon>Bacteria</taxon>
        <taxon>Bacillati</taxon>
        <taxon>Actinomycetota</taxon>
        <taxon>Thermoleophilia</taxon>
        <taxon>Solirubrobacterales</taxon>
        <taxon>Conexibacteraceae</taxon>
        <taxon>Conexibacter</taxon>
    </lineage>
</organism>
<protein>
    <submittedName>
        <fullName evidence="2">Acyl dehydratase</fullName>
    </submittedName>
</protein>
<accession>A0A840IHR6</accession>
<feature type="region of interest" description="Disordered" evidence="1">
    <location>
        <begin position="162"/>
        <end position="189"/>
    </location>
</feature>
<comment type="caution">
    <text evidence="2">The sequence shown here is derived from an EMBL/GenBank/DDBJ whole genome shotgun (WGS) entry which is preliminary data.</text>
</comment>
<dbReference type="EMBL" id="JACHNU010000005">
    <property type="protein sequence ID" value="MBB4663855.1"/>
    <property type="molecule type" value="Genomic_DNA"/>
</dbReference>